<protein>
    <submittedName>
        <fullName evidence="1">Nucleolar protein 6</fullName>
    </submittedName>
</protein>
<comment type="caution">
    <text evidence="1">The sequence shown here is derived from an EMBL/GenBank/DDBJ whole genome shotgun (WGS) entry which is preliminary data.</text>
</comment>
<sequence>MQLLNELLDHGGNYIAATLPFLLRLLERGLARRILLLTHSLPQVPPWPIDADPPKHKDSGSLSFGLLLSPDFATSVLEKGPEADRPEAVEFRTFWGQRSELRRFQDGSICEAVLWNAANQSEKRFVPAQVIRHLLQLHMDIPESAICYTGTLLESVIKLGREPAGTGEEAMMDVVRSYDDLSRKLWNLEGLPLTVTAVQGTHPALRYTDVFPPVPMKPDYAYYAWNKDRESLVPLAAKPCPAYISPMRGMFGFWGQYCLRAVICHMEGSGQWPQDKEAIRRIKAAFQLQLAELLHQQHQLLCRPGPTYTDVYKDGYVFRLQVAYHREPQILKEVVTPEGMLKYQDTEESLRLELETLHLPFLTSSLHGLQQQQPAFGSTCRLAKRWVSAQLLSDSLSEECMDLLVASLFLCPAPYAAPSSPQVGFLRFLHLLTSFDWKNTPLIVNLNAELKDNQNHWARWAPSLFCSVVLSSASAIWSCAASLCGEFYHDY</sequence>
<dbReference type="EMBL" id="CM037620">
    <property type="protein sequence ID" value="KAH7994269.1"/>
    <property type="molecule type" value="Genomic_DNA"/>
</dbReference>
<reference evidence="1" key="1">
    <citation type="submission" date="2021-08" db="EMBL/GenBank/DDBJ databases">
        <title>The first chromosome-level gecko genome reveals the dynamic sex chromosomes of Neotropical dwarf geckos (Sphaerodactylidae: Sphaerodactylus).</title>
        <authorList>
            <person name="Pinto B.J."/>
            <person name="Keating S.E."/>
            <person name="Gamble T."/>
        </authorList>
    </citation>
    <scope>NUCLEOTIDE SEQUENCE</scope>
    <source>
        <strain evidence="1">TG3544</strain>
    </source>
</reference>
<accession>A0ACB8EP53</accession>
<evidence type="ECO:0000313" key="2">
    <source>
        <dbReference type="Proteomes" id="UP000827872"/>
    </source>
</evidence>
<name>A0ACB8EP53_9SAUR</name>
<organism evidence="1 2">
    <name type="scientific">Sphaerodactylus townsendi</name>
    <dbReference type="NCBI Taxonomy" id="933632"/>
    <lineage>
        <taxon>Eukaryota</taxon>
        <taxon>Metazoa</taxon>
        <taxon>Chordata</taxon>
        <taxon>Craniata</taxon>
        <taxon>Vertebrata</taxon>
        <taxon>Euteleostomi</taxon>
        <taxon>Lepidosauria</taxon>
        <taxon>Squamata</taxon>
        <taxon>Bifurcata</taxon>
        <taxon>Gekkota</taxon>
        <taxon>Sphaerodactylidae</taxon>
        <taxon>Sphaerodactylus</taxon>
    </lineage>
</organism>
<proteinExistence type="predicted"/>
<dbReference type="Proteomes" id="UP000827872">
    <property type="component" value="Linkage Group LG07"/>
</dbReference>
<evidence type="ECO:0000313" key="1">
    <source>
        <dbReference type="EMBL" id="KAH7994269.1"/>
    </source>
</evidence>
<keyword evidence="2" id="KW-1185">Reference proteome</keyword>
<gene>
    <name evidence="1" type="primary">NOL6_4</name>
    <name evidence="1" type="ORF">K3G42_000776</name>
</gene>